<dbReference type="EMBL" id="JBHLWO010000001">
    <property type="protein sequence ID" value="MFC0317111.1"/>
    <property type="molecule type" value="Genomic_DNA"/>
</dbReference>
<dbReference type="SUPFAM" id="SSF48452">
    <property type="entry name" value="TPR-like"/>
    <property type="match status" value="1"/>
</dbReference>
<dbReference type="PROSITE" id="PS51257">
    <property type="entry name" value="PROKAR_LIPOPROTEIN"/>
    <property type="match status" value="1"/>
</dbReference>
<dbReference type="InterPro" id="IPR041662">
    <property type="entry name" value="SusD-like_2"/>
</dbReference>
<gene>
    <name evidence="1" type="ORF">ACFFI0_02275</name>
</gene>
<keyword evidence="1" id="KW-0449">Lipoprotein</keyword>
<accession>A0ABV6HEI3</accession>
<reference evidence="1 2" key="1">
    <citation type="submission" date="2024-09" db="EMBL/GenBank/DDBJ databases">
        <authorList>
            <person name="Sun Q."/>
            <person name="Mori K."/>
        </authorList>
    </citation>
    <scope>NUCLEOTIDE SEQUENCE [LARGE SCALE GENOMIC DNA]</scope>
    <source>
        <strain evidence="1 2">CCM 7765</strain>
    </source>
</reference>
<dbReference type="Pfam" id="PF12771">
    <property type="entry name" value="SusD-like_2"/>
    <property type="match status" value="1"/>
</dbReference>
<proteinExistence type="predicted"/>
<dbReference type="InterPro" id="IPR011990">
    <property type="entry name" value="TPR-like_helical_dom_sf"/>
</dbReference>
<dbReference type="RefSeq" id="WP_377476633.1">
    <property type="nucleotide sequence ID" value="NZ_JBHLWO010000001.1"/>
</dbReference>
<evidence type="ECO:0000313" key="2">
    <source>
        <dbReference type="Proteomes" id="UP001589774"/>
    </source>
</evidence>
<organism evidence="1 2">
    <name type="scientific">Olivibacter oleidegradans</name>
    <dbReference type="NCBI Taxonomy" id="760123"/>
    <lineage>
        <taxon>Bacteria</taxon>
        <taxon>Pseudomonadati</taxon>
        <taxon>Bacteroidota</taxon>
        <taxon>Sphingobacteriia</taxon>
        <taxon>Sphingobacteriales</taxon>
        <taxon>Sphingobacteriaceae</taxon>
        <taxon>Olivibacter</taxon>
    </lineage>
</organism>
<dbReference type="Gene3D" id="1.25.40.390">
    <property type="match status" value="1"/>
</dbReference>
<comment type="caution">
    <text evidence="1">The sequence shown here is derived from an EMBL/GenBank/DDBJ whole genome shotgun (WGS) entry which is preliminary data.</text>
</comment>
<keyword evidence="2" id="KW-1185">Reference proteome</keyword>
<name>A0ABV6HEI3_9SPHI</name>
<evidence type="ECO:0000313" key="1">
    <source>
        <dbReference type="EMBL" id="MFC0317111.1"/>
    </source>
</evidence>
<protein>
    <submittedName>
        <fullName evidence="1">SusD/RagB family nutrient-binding outer membrane lipoprotein</fullName>
    </submittedName>
</protein>
<sequence>MKKSIPYIILVATCLFSSCEKFLDVNENPNEPSSVQESLLLPAIEYNLVHNVVAGWASIDAAHFMQLIALNQAPPNVGTYLLNPADLNDTWRYTYTDCLENLKLMKEQADEKGNTIYSGIASVLTAYTLAYATDMWGDVPYSQALNATETFTPAYDSQEMIYNTIQSLLDEGIASLQTAGGTLPGNRDFFYQGNTTQWIKAAYTLKARYYMHLTKAPNHTAAAQAQLALSALENGMQSNADDLRLVYDGTAGKENRWYRNFLPVETIILSSKTVDSLVSRNDPRITQLITRSKQNNAYLGRVIGSSGIGSLESYSLGGSFYASANSPLNLINYREALLLKAEATLILSGAAAAAPLYQQAIEADMAHTGVSSSTAIAAYLANRGNINADNALSYIMEEKAIVNFLSPEIFNDWRRTGYPAINKVQNAVSDIPRKMLYPLNELTNNPQPQHSGDVLTKRVWWDAQ</sequence>
<dbReference type="Proteomes" id="UP001589774">
    <property type="component" value="Unassembled WGS sequence"/>
</dbReference>